<proteinExistence type="inferred from homology"/>
<dbReference type="GO" id="GO:0005654">
    <property type="term" value="C:nucleoplasm"/>
    <property type="evidence" value="ECO:0007669"/>
    <property type="project" value="TreeGrafter"/>
</dbReference>
<evidence type="ECO:0000259" key="8">
    <source>
        <dbReference type="PROSITE" id="PS50053"/>
    </source>
</evidence>
<dbReference type="InterPro" id="IPR036353">
    <property type="entry name" value="XPC-bd_sf"/>
</dbReference>
<name>A0A9W8H203_9FUNG</name>
<dbReference type="AlphaFoldDB" id="A0A9W8H203"/>
<feature type="region of interest" description="Disordered" evidence="6">
    <location>
        <begin position="198"/>
        <end position="247"/>
    </location>
</feature>
<comment type="subcellular location">
    <subcellularLocation>
        <location evidence="5">Nucleus</location>
    </subcellularLocation>
    <subcellularLocation>
        <location evidence="5">Cytoplasm</location>
    </subcellularLocation>
</comment>
<feature type="compositionally biased region" description="Low complexity" evidence="6">
    <location>
        <begin position="222"/>
        <end position="234"/>
    </location>
</feature>
<dbReference type="InterPro" id="IPR009060">
    <property type="entry name" value="UBA-like_sf"/>
</dbReference>
<dbReference type="Pfam" id="PF00240">
    <property type="entry name" value="ubiquitin"/>
    <property type="match status" value="1"/>
</dbReference>
<keyword evidence="4 5" id="KW-0539">Nucleus</keyword>
<dbReference type="EMBL" id="JANBUH010000101">
    <property type="protein sequence ID" value="KAJ2754696.1"/>
    <property type="molecule type" value="Genomic_DNA"/>
</dbReference>
<sequence length="406" mass="44116">MQITLKTLQQKTFKIDVEPEDTIKDVKQKVEESQGYPKETQKLIFSGKILTDTQTVEELNISENDFMVVMAVKPKAAPKVTPKVEAATPVNNAPAAAQVAAPVAQRTAAAGLQAAEPATPSPPARNVARPSGASSGGEVSDQSLLLGEQYATAISNMVEMGYTREQCERAMRASFNNPDRAVEYLLNGIPEAALRMADQADARRTASQQQQSQEDDADMQDSETAAVAAETGGAQPRPRPSGNLFHQAGQLTTPNSAAGQRRQHGLNNLAALRNTPQFRQLQQLVRENPPMLSQVLTQLAQQQPELMQLITNHEEEFFQMLMEGMSAEEMAAMAASSGMAGGDDESGEGALPAQYIRVTPEEKEAIERLQALGFPHELVVQAYFACDKNEELAANYLFDHGDDFMD</sequence>
<dbReference type="Gene3D" id="3.10.20.90">
    <property type="entry name" value="Phosphatidylinositol 3-kinase Catalytic Subunit, Chain A, domain 1"/>
    <property type="match status" value="1"/>
</dbReference>
<dbReference type="PROSITE" id="PS50030">
    <property type="entry name" value="UBA"/>
    <property type="match status" value="2"/>
</dbReference>
<dbReference type="InterPro" id="IPR015360">
    <property type="entry name" value="XPC-bd"/>
</dbReference>
<feature type="region of interest" description="Disordered" evidence="6">
    <location>
        <begin position="110"/>
        <end position="141"/>
    </location>
</feature>
<dbReference type="Proteomes" id="UP001140011">
    <property type="component" value="Unassembled WGS sequence"/>
</dbReference>
<dbReference type="InterPro" id="IPR000626">
    <property type="entry name" value="Ubiquitin-like_dom"/>
</dbReference>
<feature type="domain" description="UBA" evidence="7">
    <location>
        <begin position="145"/>
        <end position="188"/>
    </location>
</feature>
<dbReference type="SUPFAM" id="SSF46934">
    <property type="entry name" value="UBA-like"/>
    <property type="match status" value="2"/>
</dbReference>
<evidence type="ECO:0000256" key="1">
    <source>
        <dbReference type="ARBA" id="ARBA00022737"/>
    </source>
</evidence>
<evidence type="ECO:0000256" key="2">
    <source>
        <dbReference type="ARBA" id="ARBA00022763"/>
    </source>
</evidence>
<dbReference type="InterPro" id="IPR004806">
    <property type="entry name" value="Rad23"/>
</dbReference>
<evidence type="ECO:0000259" key="7">
    <source>
        <dbReference type="PROSITE" id="PS50030"/>
    </source>
</evidence>
<dbReference type="Gene3D" id="1.10.10.540">
    <property type="entry name" value="XPC-binding domain"/>
    <property type="match status" value="1"/>
</dbReference>
<organism evidence="9 10">
    <name type="scientific">Coemansia pectinata</name>
    <dbReference type="NCBI Taxonomy" id="1052879"/>
    <lineage>
        <taxon>Eukaryota</taxon>
        <taxon>Fungi</taxon>
        <taxon>Fungi incertae sedis</taxon>
        <taxon>Zoopagomycota</taxon>
        <taxon>Kickxellomycotina</taxon>
        <taxon>Kickxellomycetes</taxon>
        <taxon>Kickxellales</taxon>
        <taxon>Kickxellaceae</taxon>
        <taxon>Coemansia</taxon>
    </lineage>
</organism>
<dbReference type="PANTHER" id="PTHR10621">
    <property type="entry name" value="UV EXCISION REPAIR PROTEIN RAD23"/>
    <property type="match status" value="1"/>
</dbReference>
<dbReference type="SMART" id="SM00165">
    <property type="entry name" value="UBA"/>
    <property type="match status" value="2"/>
</dbReference>
<dbReference type="GO" id="GO:0043130">
    <property type="term" value="F:ubiquitin binding"/>
    <property type="evidence" value="ECO:0007669"/>
    <property type="project" value="UniProtKB-UniRule"/>
</dbReference>
<dbReference type="GO" id="GO:0043161">
    <property type="term" value="P:proteasome-mediated ubiquitin-dependent protein catabolic process"/>
    <property type="evidence" value="ECO:0007669"/>
    <property type="project" value="UniProtKB-UniRule"/>
</dbReference>
<dbReference type="InterPro" id="IPR015940">
    <property type="entry name" value="UBA"/>
</dbReference>
<dbReference type="PANTHER" id="PTHR10621:SF0">
    <property type="entry name" value="UV EXCISION REPAIR PROTEIN RAD23"/>
    <property type="match status" value="1"/>
</dbReference>
<dbReference type="PROSITE" id="PS50053">
    <property type="entry name" value="UBIQUITIN_2"/>
    <property type="match status" value="1"/>
</dbReference>
<dbReference type="GO" id="GO:0003684">
    <property type="term" value="F:damaged DNA binding"/>
    <property type="evidence" value="ECO:0007669"/>
    <property type="project" value="UniProtKB-UniRule"/>
</dbReference>
<feature type="domain" description="Ubiquitin-like" evidence="8">
    <location>
        <begin position="1"/>
        <end position="76"/>
    </location>
</feature>
<keyword evidence="10" id="KW-1185">Reference proteome</keyword>
<protein>
    <recommendedName>
        <fullName evidence="5">UV excision repair protein RAD23</fullName>
    </recommendedName>
</protein>
<dbReference type="SMART" id="SM00213">
    <property type="entry name" value="UBQ"/>
    <property type="match status" value="1"/>
</dbReference>
<dbReference type="FunFam" id="3.10.20.90:FF:000254">
    <property type="entry name" value="UV excision repair protein Rad23"/>
    <property type="match status" value="1"/>
</dbReference>
<comment type="similarity">
    <text evidence="5">Belongs to the RAD23 family.</text>
</comment>
<dbReference type="FunFam" id="1.10.8.10:FF:000002">
    <property type="entry name" value="UV excision repair protein RAD23 homolog"/>
    <property type="match status" value="1"/>
</dbReference>
<accession>A0A9W8H203</accession>
<dbReference type="InterPro" id="IPR029071">
    <property type="entry name" value="Ubiquitin-like_domsf"/>
</dbReference>
<dbReference type="CDD" id="cd14380">
    <property type="entry name" value="UBA2_Rad23"/>
    <property type="match status" value="1"/>
</dbReference>
<keyword evidence="5" id="KW-0963">Cytoplasm</keyword>
<evidence type="ECO:0000313" key="9">
    <source>
        <dbReference type="EMBL" id="KAJ2754696.1"/>
    </source>
</evidence>
<dbReference type="CDD" id="cd01805">
    <property type="entry name" value="Ubl_Rad23"/>
    <property type="match status" value="1"/>
</dbReference>
<feature type="domain" description="UBA" evidence="7">
    <location>
        <begin position="359"/>
        <end position="400"/>
    </location>
</feature>
<dbReference type="OrthoDB" id="419317at2759"/>
<comment type="function">
    <text evidence="5">Multiubiquitin chain receptor involved in modulation of proteasomal degradation. Involved in nucleotide excision repair.</text>
</comment>
<dbReference type="GO" id="GO:0006289">
    <property type="term" value="P:nucleotide-excision repair"/>
    <property type="evidence" value="ECO:0007669"/>
    <property type="project" value="UniProtKB-UniRule"/>
</dbReference>
<dbReference type="GO" id="GO:0005829">
    <property type="term" value="C:cytosol"/>
    <property type="evidence" value="ECO:0007669"/>
    <property type="project" value="TreeGrafter"/>
</dbReference>
<dbReference type="PRINTS" id="PR01839">
    <property type="entry name" value="RAD23PROTEIN"/>
</dbReference>
<comment type="caution">
    <text evidence="9">The sequence shown here is derived from an EMBL/GenBank/DDBJ whole genome shotgun (WGS) entry which is preliminary data.</text>
</comment>
<evidence type="ECO:0000256" key="4">
    <source>
        <dbReference type="ARBA" id="ARBA00023242"/>
    </source>
</evidence>
<dbReference type="Gene3D" id="1.10.8.10">
    <property type="entry name" value="DNA helicase RuvA subunit, C-terminal domain"/>
    <property type="match status" value="2"/>
</dbReference>
<reference evidence="9" key="1">
    <citation type="submission" date="2022-07" db="EMBL/GenBank/DDBJ databases">
        <title>Phylogenomic reconstructions and comparative analyses of Kickxellomycotina fungi.</title>
        <authorList>
            <person name="Reynolds N.K."/>
            <person name="Stajich J.E."/>
            <person name="Barry K."/>
            <person name="Grigoriev I.V."/>
            <person name="Crous P."/>
            <person name="Smith M.E."/>
        </authorList>
    </citation>
    <scope>NUCLEOTIDE SEQUENCE</scope>
    <source>
        <strain evidence="9">BCRC 34297</strain>
    </source>
</reference>
<evidence type="ECO:0000256" key="6">
    <source>
        <dbReference type="SAM" id="MobiDB-lite"/>
    </source>
</evidence>
<keyword evidence="2 5" id="KW-0227">DNA damage</keyword>
<evidence type="ECO:0000313" key="10">
    <source>
        <dbReference type="Proteomes" id="UP001140011"/>
    </source>
</evidence>
<keyword evidence="1" id="KW-0677">Repeat</keyword>
<evidence type="ECO:0000256" key="5">
    <source>
        <dbReference type="RuleBase" id="RU367049"/>
    </source>
</evidence>
<dbReference type="SUPFAM" id="SSF101238">
    <property type="entry name" value="XPC-binding domain"/>
    <property type="match status" value="1"/>
</dbReference>
<dbReference type="SUPFAM" id="SSF54236">
    <property type="entry name" value="Ubiquitin-like"/>
    <property type="match status" value="1"/>
</dbReference>
<dbReference type="Pfam" id="PF09280">
    <property type="entry name" value="XPC-binding"/>
    <property type="match status" value="1"/>
</dbReference>
<evidence type="ECO:0000256" key="3">
    <source>
        <dbReference type="ARBA" id="ARBA00023204"/>
    </source>
</evidence>
<keyword evidence="3 5" id="KW-0234">DNA repair</keyword>
<dbReference type="FunFam" id="1.10.8.10:FF:000003">
    <property type="entry name" value="UV excision repair protein RAD23 homolog"/>
    <property type="match status" value="1"/>
</dbReference>
<dbReference type="Pfam" id="PF00627">
    <property type="entry name" value="UBA"/>
    <property type="match status" value="2"/>
</dbReference>
<dbReference type="GO" id="GO:0070628">
    <property type="term" value="F:proteasome binding"/>
    <property type="evidence" value="ECO:0007669"/>
    <property type="project" value="TreeGrafter"/>
</dbReference>
<gene>
    <name evidence="9" type="primary">RAD23</name>
    <name evidence="9" type="ORF">GGI19_002223</name>
</gene>
<dbReference type="NCBIfam" id="TIGR00601">
    <property type="entry name" value="rad23"/>
    <property type="match status" value="1"/>
</dbReference>
<dbReference type="GO" id="GO:0031593">
    <property type="term" value="F:polyubiquitin modification-dependent protein binding"/>
    <property type="evidence" value="ECO:0007669"/>
    <property type="project" value="UniProtKB-UniRule"/>
</dbReference>